<dbReference type="CDD" id="cd06593">
    <property type="entry name" value="GH31_xylosidase_YicI"/>
    <property type="match status" value="1"/>
</dbReference>
<dbReference type="Pfam" id="PF13802">
    <property type="entry name" value="Gal_mutarotas_2"/>
    <property type="match status" value="1"/>
</dbReference>
<evidence type="ECO:0000259" key="9">
    <source>
        <dbReference type="Pfam" id="PF21365"/>
    </source>
</evidence>
<dbReference type="InterPro" id="IPR050985">
    <property type="entry name" value="Alpha-glycosidase_related"/>
</dbReference>
<evidence type="ECO:0000256" key="2">
    <source>
        <dbReference type="ARBA" id="ARBA00022801"/>
    </source>
</evidence>
<name>A0A4Z0Z9N9_9PEZI</name>
<dbReference type="InterPro" id="IPR048395">
    <property type="entry name" value="Glyco_hydro_31_C"/>
</dbReference>
<evidence type="ECO:0000313" key="11">
    <source>
        <dbReference type="Proteomes" id="UP000297716"/>
    </source>
</evidence>
<evidence type="ECO:0000259" key="8">
    <source>
        <dbReference type="Pfam" id="PF13802"/>
    </source>
</evidence>
<reference evidence="10 11" key="1">
    <citation type="submission" date="2019-03" db="EMBL/GenBank/DDBJ databases">
        <title>Draft genome sequence of Xylaria hypoxylon DSM 108379, a ubiquitous saprotrophic-parasitic fungi on hardwood.</title>
        <authorList>
            <person name="Buettner E."/>
            <person name="Leonhardt S."/>
            <person name="Gebauer A.M."/>
            <person name="Liers C."/>
            <person name="Hofrichter M."/>
            <person name="Kellner H."/>
        </authorList>
    </citation>
    <scope>NUCLEOTIDE SEQUENCE [LARGE SCALE GENOMIC DNA]</scope>
    <source>
        <strain evidence="10 11">DSM 108379</strain>
    </source>
</reference>
<keyword evidence="2 6" id="KW-0378">Hydrolase</keyword>
<dbReference type="STRING" id="37992.A0A4Z0Z9N9"/>
<sequence length="778" mass="87187">MKFRDGMWLTAEGMRVEYAEDVYNITQTEKGLSLLCPTRKIFQRGDTLNLSTLTIDIEAASDGIISVETTHWAGEAVKGPNFDLFPDGQPKIEPQITQGVKGTTLNAGALSATIHPDQHTFDIRFHSTDGSKALTSLLNRSVGLAYSPGPSNPMQTGDMRDFKHYIFTQTTLGIGETVHGLGERFGAFNKVGQSISLWNADGGTSSDQAYKNVSFWLSSRGYGIFIDTPGKVELEIGSERCSRVQTSVQAQRLKWYIIYGPTPKDVLRRYSILTGKPGKVPSWSFGLWLSTSFTTNYDEATVNSFLEGMKERDTQVDVFHYDCFWMKAFTWTDFVFDSKRFPDPKAQISRLKESGLVKKVCVWINPYIAQHGAAFKTAAEKGYLLKRKNGDVWQWDLWQAGMGLVDFTNPDAVKWYVDCLNGLFDKGVDCIKTDFGERIPTLDVEWFDKSVDAHKMHNYYAFLYNKVVYEALQARYGTSEAVLFARTACAGTQRFPLVWGGDCESTPEAMAESVRGGLGLGLCGYAFWSNDIGGFEGYPAPWIYKRWVAFGLLCSHSRLHGSSSYRVPWTIDEDNKSEEGCSRTLAKWTALKTRLMPYLYAQGAKAVENGWPLSLRAMCLEFPEDRTAWYLDRQFMIGDSLLAAPIFDESGEVEFYLPKGKWTSFFTDKIRDGPGWFKEKHGFGSLPLYVRENTILVLGKSGVKGAVYDYAQDVEVCLYQVTEGASAELVDNQGNTLGTLKIDPSGELEGKGLLKGSWTTSDNGREVDELYSKTIEWL</sequence>
<keyword evidence="3 6" id="KW-0326">Glycosidase</keyword>
<comment type="catalytic activity">
    <reaction evidence="4">
        <text>Hydrolysis of terminal, non-reducing alpha-D-xylose residues with release of alpha-D-xylose.</text>
        <dbReference type="EC" id="3.2.1.177"/>
    </reaction>
</comment>
<evidence type="ECO:0000313" key="10">
    <source>
        <dbReference type="EMBL" id="TGJ88580.1"/>
    </source>
</evidence>
<dbReference type="Pfam" id="PF01055">
    <property type="entry name" value="Glyco_hydro_31_2nd"/>
    <property type="match status" value="1"/>
</dbReference>
<dbReference type="InterPro" id="IPR013780">
    <property type="entry name" value="Glyco_hydro_b"/>
</dbReference>
<dbReference type="EC" id="3.2.1.177" evidence="5"/>
<dbReference type="GO" id="GO:0005975">
    <property type="term" value="P:carbohydrate metabolic process"/>
    <property type="evidence" value="ECO:0007669"/>
    <property type="project" value="InterPro"/>
</dbReference>
<dbReference type="CDD" id="cd14752">
    <property type="entry name" value="GH31_N"/>
    <property type="match status" value="1"/>
</dbReference>
<dbReference type="Gene3D" id="2.60.40.1180">
    <property type="entry name" value="Golgi alpha-mannosidase II"/>
    <property type="match status" value="2"/>
</dbReference>
<organism evidence="10 11">
    <name type="scientific">Xylaria hypoxylon</name>
    <dbReference type="NCBI Taxonomy" id="37992"/>
    <lineage>
        <taxon>Eukaryota</taxon>
        <taxon>Fungi</taxon>
        <taxon>Dikarya</taxon>
        <taxon>Ascomycota</taxon>
        <taxon>Pezizomycotina</taxon>
        <taxon>Sordariomycetes</taxon>
        <taxon>Xylariomycetidae</taxon>
        <taxon>Xylariales</taxon>
        <taxon>Xylariaceae</taxon>
        <taxon>Xylaria</taxon>
    </lineage>
</organism>
<comment type="similarity">
    <text evidence="1 6">Belongs to the glycosyl hydrolase 31 family.</text>
</comment>
<dbReference type="FunFam" id="3.20.20.80:FF:000053">
    <property type="entry name" value="Alpha-xylosidase YicI"/>
    <property type="match status" value="1"/>
</dbReference>
<evidence type="ECO:0000259" key="7">
    <source>
        <dbReference type="Pfam" id="PF01055"/>
    </source>
</evidence>
<dbReference type="GO" id="GO:0061634">
    <property type="term" value="F:alpha-D-xyloside xylohydrolase"/>
    <property type="evidence" value="ECO:0007669"/>
    <property type="project" value="UniProtKB-EC"/>
</dbReference>
<dbReference type="Pfam" id="PF21365">
    <property type="entry name" value="Glyco_hydro_31_3rd"/>
    <property type="match status" value="1"/>
</dbReference>
<protein>
    <recommendedName>
        <fullName evidence="5">alpha-D-xyloside xylohydrolase</fullName>
        <ecNumber evidence="5">3.2.1.177</ecNumber>
    </recommendedName>
</protein>
<keyword evidence="11" id="KW-1185">Reference proteome</keyword>
<dbReference type="SUPFAM" id="SSF74650">
    <property type="entry name" value="Galactose mutarotase-like"/>
    <property type="match status" value="1"/>
</dbReference>
<dbReference type="AlphaFoldDB" id="A0A4Z0Z9N9"/>
<dbReference type="Gene3D" id="3.20.20.80">
    <property type="entry name" value="Glycosidases"/>
    <property type="match status" value="1"/>
</dbReference>
<dbReference type="EMBL" id="SKBN01000002">
    <property type="protein sequence ID" value="TGJ88580.1"/>
    <property type="molecule type" value="Genomic_DNA"/>
</dbReference>
<dbReference type="OrthoDB" id="1334205at2759"/>
<dbReference type="SUPFAM" id="SSF51011">
    <property type="entry name" value="Glycosyl hydrolase domain"/>
    <property type="match status" value="1"/>
</dbReference>
<dbReference type="GO" id="GO:0030246">
    <property type="term" value="F:carbohydrate binding"/>
    <property type="evidence" value="ECO:0007669"/>
    <property type="project" value="InterPro"/>
</dbReference>
<comment type="caution">
    <text evidence="10">The sequence shown here is derived from an EMBL/GenBank/DDBJ whole genome shotgun (WGS) entry which is preliminary data.</text>
</comment>
<proteinExistence type="inferred from homology"/>
<accession>A0A4Z0Z9N9</accession>
<evidence type="ECO:0000256" key="5">
    <source>
        <dbReference type="ARBA" id="ARBA00066962"/>
    </source>
</evidence>
<dbReference type="NCBIfam" id="NF007940">
    <property type="entry name" value="PRK10658.1"/>
    <property type="match status" value="1"/>
</dbReference>
<evidence type="ECO:0000256" key="1">
    <source>
        <dbReference type="ARBA" id="ARBA00007806"/>
    </source>
</evidence>
<dbReference type="InterPro" id="IPR000322">
    <property type="entry name" value="Glyco_hydro_31_TIM"/>
</dbReference>
<dbReference type="FunFam" id="2.60.40.1760:FF:000009">
    <property type="entry name" value="Sugar hydrolase"/>
    <property type="match status" value="1"/>
</dbReference>
<dbReference type="InterPro" id="IPR011013">
    <property type="entry name" value="Gal_mutarotase_sf_dom"/>
</dbReference>
<dbReference type="PANTHER" id="PTHR43053:SF4">
    <property type="entry name" value="MYOGENESIS-REGULATING GLYCOSIDASE"/>
    <property type="match status" value="1"/>
</dbReference>
<gene>
    <name evidence="10" type="ORF">E0Z10_g208</name>
</gene>
<dbReference type="SUPFAM" id="SSF51445">
    <property type="entry name" value="(Trans)glycosidases"/>
    <property type="match status" value="1"/>
</dbReference>
<dbReference type="PANTHER" id="PTHR43053">
    <property type="entry name" value="GLYCOSIDASE FAMILY 31"/>
    <property type="match status" value="1"/>
</dbReference>
<evidence type="ECO:0000256" key="6">
    <source>
        <dbReference type="RuleBase" id="RU361185"/>
    </source>
</evidence>
<feature type="domain" description="Glycosyl hydrolase family 31 C-terminal" evidence="9">
    <location>
        <begin position="615"/>
        <end position="696"/>
    </location>
</feature>
<dbReference type="InterPro" id="IPR025887">
    <property type="entry name" value="Glyco_hydro_31_N_dom"/>
</dbReference>
<dbReference type="Proteomes" id="UP000297716">
    <property type="component" value="Unassembled WGS sequence"/>
</dbReference>
<dbReference type="Gene3D" id="2.60.40.1760">
    <property type="entry name" value="glycosyl hydrolase (family 31)"/>
    <property type="match status" value="1"/>
</dbReference>
<feature type="domain" description="Glycoside hydrolase family 31 N-terminal" evidence="8">
    <location>
        <begin position="55"/>
        <end position="233"/>
    </location>
</feature>
<dbReference type="InterPro" id="IPR017853">
    <property type="entry name" value="GH"/>
</dbReference>
<feature type="domain" description="Glycoside hydrolase family 31 TIM barrel" evidence="7">
    <location>
        <begin position="280"/>
        <end position="601"/>
    </location>
</feature>
<evidence type="ECO:0000256" key="4">
    <source>
        <dbReference type="ARBA" id="ARBA00052064"/>
    </source>
</evidence>
<evidence type="ECO:0000256" key="3">
    <source>
        <dbReference type="ARBA" id="ARBA00023295"/>
    </source>
</evidence>